<sequence>MHLTLLLSEQCSAASATTALELLKAANLFAGQPIFEIHTASLDGGPVATLSGQTLHADLALGAISHTDLVLVPGFLFTLRDALPGFGRYTDWLRQQHSRGAVLASLCTGAFMLAETGLLDDARATTHWALADLFRRRYPQIRMAERDVLCEDNRVITSGGAGASAHLLLHLIRRYGSLELAQKCSRYLLIDSAPTEQSVYVMWNMPKAHGDADILRVQNWLEQHFDQPLAIDELAQRFGFSPRNFVRRFKEATQYTPLAYLQTLRLERAKHLLESTRMNLDSITFKVGYEDSNSFRRLFQQRVGMQPASYRKKFQSPAV</sequence>
<protein>
    <submittedName>
        <fullName evidence="4">Helix-turn-helix domain-containing protein</fullName>
    </submittedName>
</protein>
<reference evidence="4" key="1">
    <citation type="submission" date="2019-12" db="EMBL/GenBank/DDBJ databases">
        <title>Novel species isolated from a subtropical stream in China.</title>
        <authorList>
            <person name="Lu H."/>
        </authorList>
    </citation>
    <scope>NUCLEOTIDE SEQUENCE [LARGE SCALE GENOMIC DNA]</scope>
    <source>
        <strain evidence="4">FT93W</strain>
    </source>
</reference>
<evidence type="ECO:0000256" key="2">
    <source>
        <dbReference type="ARBA" id="ARBA00023163"/>
    </source>
</evidence>
<dbReference type="RefSeq" id="WP_161033676.1">
    <property type="nucleotide sequence ID" value="NZ_WWCL01000001.1"/>
</dbReference>
<dbReference type="SUPFAM" id="SSF52317">
    <property type="entry name" value="Class I glutamine amidotransferase-like"/>
    <property type="match status" value="1"/>
</dbReference>
<dbReference type="CDD" id="cd03138">
    <property type="entry name" value="GATase1_AraC_2"/>
    <property type="match status" value="1"/>
</dbReference>
<dbReference type="Pfam" id="PF12833">
    <property type="entry name" value="HTH_18"/>
    <property type="match status" value="1"/>
</dbReference>
<organism evidence="4 5">
    <name type="scientific">Duganella fentianensis</name>
    <dbReference type="NCBI Taxonomy" id="2692177"/>
    <lineage>
        <taxon>Bacteria</taxon>
        <taxon>Pseudomonadati</taxon>
        <taxon>Pseudomonadota</taxon>
        <taxon>Betaproteobacteria</taxon>
        <taxon>Burkholderiales</taxon>
        <taxon>Oxalobacteraceae</taxon>
        <taxon>Telluria group</taxon>
        <taxon>Duganella</taxon>
    </lineage>
</organism>
<dbReference type="InterPro" id="IPR029062">
    <property type="entry name" value="Class_I_gatase-like"/>
</dbReference>
<dbReference type="PROSITE" id="PS01124">
    <property type="entry name" value="HTH_ARAC_FAMILY_2"/>
    <property type="match status" value="1"/>
</dbReference>
<dbReference type="AlphaFoldDB" id="A0A845HYC4"/>
<dbReference type="GO" id="GO:0003700">
    <property type="term" value="F:DNA-binding transcription factor activity"/>
    <property type="evidence" value="ECO:0007669"/>
    <property type="project" value="InterPro"/>
</dbReference>
<evidence type="ECO:0000313" key="4">
    <source>
        <dbReference type="EMBL" id="MYN43896.1"/>
    </source>
</evidence>
<dbReference type="GO" id="GO:0043565">
    <property type="term" value="F:sequence-specific DNA binding"/>
    <property type="evidence" value="ECO:0007669"/>
    <property type="project" value="InterPro"/>
</dbReference>
<keyword evidence="1" id="KW-0805">Transcription regulation</keyword>
<name>A0A845HYC4_9BURK</name>
<dbReference type="Proteomes" id="UP000444316">
    <property type="component" value="Unassembled WGS sequence"/>
</dbReference>
<dbReference type="SMART" id="SM00342">
    <property type="entry name" value="HTH_ARAC"/>
    <property type="match status" value="1"/>
</dbReference>
<dbReference type="PANTHER" id="PTHR43130:SF11">
    <property type="entry name" value="TRANSCRIPTIONAL REGULATORY PROTEIN"/>
    <property type="match status" value="1"/>
</dbReference>
<dbReference type="Gene3D" id="3.40.50.880">
    <property type="match status" value="1"/>
</dbReference>
<evidence type="ECO:0000256" key="1">
    <source>
        <dbReference type="ARBA" id="ARBA00023015"/>
    </source>
</evidence>
<evidence type="ECO:0000259" key="3">
    <source>
        <dbReference type="PROSITE" id="PS01124"/>
    </source>
</evidence>
<dbReference type="InterPro" id="IPR052158">
    <property type="entry name" value="INH-QAR"/>
</dbReference>
<keyword evidence="2" id="KW-0804">Transcription</keyword>
<dbReference type="InterPro" id="IPR009057">
    <property type="entry name" value="Homeodomain-like_sf"/>
</dbReference>
<feature type="domain" description="HTH araC/xylS-type" evidence="3">
    <location>
        <begin position="215"/>
        <end position="313"/>
    </location>
</feature>
<dbReference type="Pfam" id="PF01965">
    <property type="entry name" value="DJ-1_PfpI"/>
    <property type="match status" value="1"/>
</dbReference>
<dbReference type="PANTHER" id="PTHR43130">
    <property type="entry name" value="ARAC-FAMILY TRANSCRIPTIONAL REGULATOR"/>
    <property type="match status" value="1"/>
</dbReference>
<dbReference type="Gene3D" id="1.10.10.60">
    <property type="entry name" value="Homeodomain-like"/>
    <property type="match status" value="2"/>
</dbReference>
<accession>A0A845HYC4</accession>
<keyword evidence="5" id="KW-1185">Reference proteome</keyword>
<proteinExistence type="predicted"/>
<comment type="caution">
    <text evidence="4">The sequence shown here is derived from an EMBL/GenBank/DDBJ whole genome shotgun (WGS) entry which is preliminary data.</text>
</comment>
<dbReference type="InterPro" id="IPR018060">
    <property type="entry name" value="HTH_AraC"/>
</dbReference>
<evidence type="ECO:0000313" key="5">
    <source>
        <dbReference type="Proteomes" id="UP000444316"/>
    </source>
</evidence>
<gene>
    <name evidence="4" type="ORF">GTP23_02285</name>
</gene>
<dbReference type="EMBL" id="WWCL01000001">
    <property type="protein sequence ID" value="MYN43896.1"/>
    <property type="molecule type" value="Genomic_DNA"/>
</dbReference>
<dbReference type="InterPro" id="IPR002818">
    <property type="entry name" value="DJ-1/PfpI"/>
</dbReference>
<dbReference type="SUPFAM" id="SSF46689">
    <property type="entry name" value="Homeodomain-like"/>
    <property type="match status" value="2"/>
</dbReference>